<protein>
    <recommendedName>
        <fullName evidence="3">DUF4403 family protein</fullName>
    </recommendedName>
</protein>
<dbReference type="InterPro" id="IPR025515">
    <property type="entry name" value="DUF4403"/>
</dbReference>
<keyword evidence="2" id="KW-1185">Reference proteome</keyword>
<dbReference type="EMBL" id="JACHIH010000018">
    <property type="protein sequence ID" value="MBB5048175.1"/>
    <property type="molecule type" value="Genomic_DNA"/>
</dbReference>
<evidence type="ECO:0000313" key="2">
    <source>
        <dbReference type="Proteomes" id="UP000542353"/>
    </source>
</evidence>
<dbReference type="Pfam" id="PF14356">
    <property type="entry name" value="DUF4403"/>
    <property type="match status" value="1"/>
</dbReference>
<proteinExistence type="predicted"/>
<sequence>MRLKTILITVAVLAVSSVAGLIAVDRLSPRVVETKAPPLAPLPALPAARTSTIVVPVSITLNAIRDVAERAAPRNFAGKAPNPMPQLLQDADINWTAARGAITAAGSQNQLGLAAPINGTLAVKGALNGNAKGAVNDVLGKLLGGKAAAQIGVNIKNFHANADIKGAIMMAARPTITPNWRVEPNLTAQVSLGDSSVAVAGMHVNVPAQVKPMIDKAVNEQLASLQQRIRNDATLEQNARREWSRMCRSIPLQGIAVQGLWLELRPTRALAAQPKVDGSAVTLTLGIEAETRVTAAQTKPDCPFPATLGIVPAEAAGVSIAVPIDTPFTEIDRILEAQLANKTFPEDGSGAVEVTVKHATVKASGDRLLIALTVNAREKKSFFGLGGDATVYIWGKPVLDSEKQTLRLANLELAVESEAAFGLLGGATRAAMPLLQQALADKAVLDLKPFASNLQRRIGAMIADYHLNEEGLRVASEIDSLRLTALAFDSTTLRVTAAADGFLNVTVTALPKL</sequence>
<reference evidence="1 2" key="1">
    <citation type="submission" date="2020-08" db="EMBL/GenBank/DDBJ databases">
        <title>Genomic Encyclopedia of Type Strains, Phase IV (KMG-IV): sequencing the most valuable type-strain genomes for metagenomic binning, comparative biology and taxonomic classification.</title>
        <authorList>
            <person name="Goeker M."/>
        </authorList>
    </citation>
    <scope>NUCLEOTIDE SEQUENCE [LARGE SCALE GENOMIC DNA]</scope>
    <source>
        <strain evidence="1 2">DSM 12706</strain>
    </source>
</reference>
<gene>
    <name evidence="1" type="ORF">HNR60_002937</name>
</gene>
<dbReference type="Proteomes" id="UP000542353">
    <property type="component" value="Unassembled WGS sequence"/>
</dbReference>
<organism evidence="1 2">
    <name type="scientific">Rhodopseudomonas rhenobacensis</name>
    <dbReference type="NCBI Taxonomy" id="87461"/>
    <lineage>
        <taxon>Bacteria</taxon>
        <taxon>Pseudomonadati</taxon>
        <taxon>Pseudomonadota</taxon>
        <taxon>Alphaproteobacteria</taxon>
        <taxon>Hyphomicrobiales</taxon>
        <taxon>Nitrobacteraceae</taxon>
        <taxon>Rhodopseudomonas</taxon>
    </lineage>
</organism>
<evidence type="ECO:0008006" key="3">
    <source>
        <dbReference type="Google" id="ProtNLM"/>
    </source>
</evidence>
<accession>A0A7W7Z541</accession>
<dbReference type="AlphaFoldDB" id="A0A7W7Z541"/>
<name>A0A7W7Z541_9BRAD</name>
<comment type="caution">
    <text evidence="1">The sequence shown here is derived from an EMBL/GenBank/DDBJ whole genome shotgun (WGS) entry which is preliminary data.</text>
</comment>
<evidence type="ECO:0000313" key="1">
    <source>
        <dbReference type="EMBL" id="MBB5048175.1"/>
    </source>
</evidence>
<dbReference type="RefSeq" id="WP_184258664.1">
    <property type="nucleotide sequence ID" value="NZ_JACHIH010000018.1"/>
</dbReference>